<evidence type="ECO:0000313" key="1">
    <source>
        <dbReference type="EMBL" id="MBO2007300.1"/>
    </source>
</evidence>
<accession>A0A939SUX9</accession>
<name>A0A939SUX9_SERMA</name>
<gene>
    <name evidence="1" type="ORF">J4732_19920</name>
</gene>
<dbReference type="EMBL" id="JAGETR010000168">
    <property type="protein sequence ID" value="MBO2007300.1"/>
    <property type="molecule type" value="Genomic_DNA"/>
</dbReference>
<protein>
    <submittedName>
        <fullName evidence="1">Uncharacterized protein</fullName>
    </submittedName>
</protein>
<reference evidence="1" key="1">
    <citation type="submission" date="2021-03" db="EMBL/GenBank/DDBJ databases">
        <title>Molecular epidemiology and mechanisms of colistin and carbapenem resistance in Enterobacteriaceae from clinical isolates, the environment and porcine samples in Pretoria, South Africa.</title>
        <authorList>
            <person name="Bogoshi D."/>
            <person name="Mbelle N.M."/>
            <person name="Naidoo V."/>
            <person name="Osei Sekyere J."/>
        </authorList>
    </citation>
    <scope>NUCLEOTIDE SEQUENCE</scope>
    <source>
        <strain evidence="1">C080</strain>
    </source>
</reference>
<proteinExistence type="predicted"/>
<organism evidence="1">
    <name type="scientific">Serratia marcescens</name>
    <dbReference type="NCBI Taxonomy" id="615"/>
    <lineage>
        <taxon>Bacteria</taxon>
        <taxon>Pseudomonadati</taxon>
        <taxon>Pseudomonadota</taxon>
        <taxon>Gammaproteobacteria</taxon>
        <taxon>Enterobacterales</taxon>
        <taxon>Yersiniaceae</taxon>
        <taxon>Serratia</taxon>
    </lineage>
</organism>
<dbReference type="AlphaFoldDB" id="A0A939SUX9"/>
<comment type="caution">
    <text evidence="1">The sequence shown here is derived from an EMBL/GenBank/DDBJ whole genome shotgun (WGS) entry which is preliminary data.</text>
</comment>
<sequence>MMSKPGVPGASPATLICAAVHGSALHHIAEAEIKGQWRLPEWRAGQRVLLQRGGGGSARLSAA</sequence>